<dbReference type="SMART" id="SM00283">
    <property type="entry name" value="MA"/>
    <property type="match status" value="1"/>
</dbReference>
<evidence type="ECO:0000313" key="6">
    <source>
        <dbReference type="Proteomes" id="UP001595556"/>
    </source>
</evidence>
<dbReference type="EMBL" id="JBHRTI010000010">
    <property type="protein sequence ID" value="MFC3149261.1"/>
    <property type="molecule type" value="Genomic_DNA"/>
</dbReference>
<comment type="similarity">
    <text evidence="2">Belongs to the methyl-accepting chemotaxis (MCP) protein family.</text>
</comment>
<dbReference type="Pfam" id="PF00015">
    <property type="entry name" value="MCPsignal"/>
    <property type="match status" value="1"/>
</dbReference>
<evidence type="ECO:0000313" key="5">
    <source>
        <dbReference type="EMBL" id="MFC3149261.1"/>
    </source>
</evidence>
<dbReference type="InterPro" id="IPR004089">
    <property type="entry name" value="MCPsignal_dom"/>
</dbReference>
<dbReference type="PRINTS" id="PR00260">
    <property type="entry name" value="CHEMTRNSDUCR"/>
</dbReference>
<feature type="domain" description="Methyl-accepting transducer" evidence="4">
    <location>
        <begin position="36"/>
        <end position="258"/>
    </location>
</feature>
<keyword evidence="6" id="KW-1185">Reference proteome</keyword>
<reference evidence="6" key="1">
    <citation type="journal article" date="2019" name="Int. J. Syst. Evol. Microbiol.">
        <title>The Global Catalogue of Microorganisms (GCM) 10K type strain sequencing project: providing services to taxonomists for standard genome sequencing and annotation.</title>
        <authorList>
            <consortium name="The Broad Institute Genomics Platform"/>
            <consortium name="The Broad Institute Genome Sequencing Center for Infectious Disease"/>
            <person name="Wu L."/>
            <person name="Ma J."/>
        </authorList>
    </citation>
    <scope>NUCLEOTIDE SEQUENCE [LARGE SCALE GENOMIC DNA]</scope>
    <source>
        <strain evidence="6">KCTC 52168</strain>
    </source>
</reference>
<dbReference type="PANTHER" id="PTHR32089:SF112">
    <property type="entry name" value="LYSOZYME-LIKE PROTEIN-RELATED"/>
    <property type="match status" value="1"/>
</dbReference>
<evidence type="ECO:0000259" key="4">
    <source>
        <dbReference type="PROSITE" id="PS50111"/>
    </source>
</evidence>
<sequence>MSLSSRLLMFRREAKPTPAAPAEPALRSDETLAMRAIHAFASKAGGLGKESAQLAGAIDDLAAMAERQAADFQRVVARVESMVAANRAITQATQGSAAAVEHARTTVGKVADGVGGVVDTLREVAGAAQNITQIALQTRLVAFNASVEAKRAGEAGRGFSVVADAVKDLAAKVEESSKLIMSTVTQLDTRIEALSAEIRADAGKPSAFQKALQNIEAGVQSVSTAAEQNLAECAAVSRDVSQLSGEVDHTARSLRAASTRTQGFLQLSESLIETTAECGVQTEDTPYINAARDVAAKITAQMEEAVASGRLSMAQLFDDKYQPVAGSNPQQVTTAFTSFTDEILPPHQEPMLQLSDKVVFCAAVDRNGYLPTHNRKFSQPQGSDPVWNTANCRNRRVFNDRTGLAAARNTRPFLLQTYRRDMGGGNFVLMKDLSVPIVIQGKHWGAIRLAYKF</sequence>
<dbReference type="Gene3D" id="1.10.287.950">
    <property type="entry name" value="Methyl-accepting chemotaxis protein"/>
    <property type="match status" value="1"/>
</dbReference>
<name>A0ABV7HCF0_9BURK</name>
<dbReference type="PANTHER" id="PTHR32089">
    <property type="entry name" value="METHYL-ACCEPTING CHEMOTAXIS PROTEIN MCPB"/>
    <property type="match status" value="1"/>
</dbReference>
<dbReference type="PROSITE" id="PS50111">
    <property type="entry name" value="CHEMOTAXIS_TRANSDUC_2"/>
    <property type="match status" value="1"/>
</dbReference>
<accession>A0ABV7HCF0</accession>
<dbReference type="Proteomes" id="UP001595556">
    <property type="component" value="Unassembled WGS sequence"/>
</dbReference>
<dbReference type="SUPFAM" id="SSF58104">
    <property type="entry name" value="Methyl-accepting chemotaxis protein (MCP) signaling domain"/>
    <property type="match status" value="1"/>
</dbReference>
<dbReference type="RefSeq" id="WP_377305880.1">
    <property type="nucleotide sequence ID" value="NZ_CP180191.1"/>
</dbReference>
<comment type="caution">
    <text evidence="5">The sequence shown here is derived from an EMBL/GenBank/DDBJ whole genome shotgun (WGS) entry which is preliminary data.</text>
</comment>
<dbReference type="InterPro" id="IPR004090">
    <property type="entry name" value="Chemotax_Me-accpt_rcpt"/>
</dbReference>
<proteinExistence type="inferred from homology"/>
<keyword evidence="1 3" id="KW-0807">Transducer</keyword>
<organism evidence="5 6">
    <name type="scientific">Piscinibacterium candidicorallinum</name>
    <dbReference type="NCBI Taxonomy" id="1793872"/>
    <lineage>
        <taxon>Bacteria</taxon>
        <taxon>Pseudomonadati</taxon>
        <taxon>Pseudomonadota</taxon>
        <taxon>Betaproteobacteria</taxon>
        <taxon>Burkholderiales</taxon>
        <taxon>Piscinibacterium</taxon>
    </lineage>
</organism>
<evidence type="ECO:0000256" key="3">
    <source>
        <dbReference type="PROSITE-ProRule" id="PRU00284"/>
    </source>
</evidence>
<protein>
    <submittedName>
        <fullName evidence="5">Methyl-accepting chemotaxis protein</fullName>
    </submittedName>
</protein>
<gene>
    <name evidence="5" type="ORF">ACFOEN_16685</name>
</gene>
<evidence type="ECO:0000256" key="1">
    <source>
        <dbReference type="ARBA" id="ARBA00023224"/>
    </source>
</evidence>
<evidence type="ECO:0000256" key="2">
    <source>
        <dbReference type="ARBA" id="ARBA00029447"/>
    </source>
</evidence>